<dbReference type="GO" id="GO:0008757">
    <property type="term" value="F:S-adenosylmethionine-dependent methyltransferase activity"/>
    <property type="evidence" value="ECO:0007669"/>
    <property type="project" value="InterPro"/>
</dbReference>
<evidence type="ECO:0000259" key="1">
    <source>
        <dbReference type="Pfam" id="PF08241"/>
    </source>
</evidence>
<proteinExistence type="predicted"/>
<protein>
    <submittedName>
        <fullName evidence="2">Methyltransferase</fullName>
    </submittedName>
</protein>
<organism evidence="2 3">
    <name type="scientific">Actinoplanes nipponensis</name>
    <dbReference type="NCBI Taxonomy" id="135950"/>
    <lineage>
        <taxon>Bacteria</taxon>
        <taxon>Bacillati</taxon>
        <taxon>Actinomycetota</taxon>
        <taxon>Actinomycetes</taxon>
        <taxon>Micromonosporales</taxon>
        <taxon>Micromonosporaceae</taxon>
        <taxon>Actinoplanes</taxon>
    </lineage>
</organism>
<evidence type="ECO:0000313" key="3">
    <source>
        <dbReference type="Proteomes" id="UP000647172"/>
    </source>
</evidence>
<dbReference type="EMBL" id="BOMQ01000053">
    <property type="protein sequence ID" value="GIE50958.1"/>
    <property type="molecule type" value="Genomic_DNA"/>
</dbReference>
<dbReference type="SUPFAM" id="SSF53335">
    <property type="entry name" value="S-adenosyl-L-methionine-dependent methyltransferases"/>
    <property type="match status" value="1"/>
</dbReference>
<gene>
    <name evidence="2" type="ORF">Ani05nite_44920</name>
</gene>
<dbReference type="PANTHER" id="PTHR43591:SF24">
    <property type="entry name" value="2-METHOXY-6-POLYPRENYL-1,4-BENZOQUINOL METHYLASE, MITOCHONDRIAL"/>
    <property type="match status" value="1"/>
</dbReference>
<dbReference type="Gene3D" id="3.40.50.150">
    <property type="entry name" value="Vaccinia Virus protein VP39"/>
    <property type="match status" value="1"/>
</dbReference>
<dbReference type="AlphaFoldDB" id="A0A919MQW1"/>
<dbReference type="GO" id="GO:0032259">
    <property type="term" value="P:methylation"/>
    <property type="evidence" value="ECO:0007669"/>
    <property type="project" value="UniProtKB-KW"/>
</dbReference>
<dbReference type="PANTHER" id="PTHR43591">
    <property type="entry name" value="METHYLTRANSFERASE"/>
    <property type="match status" value="1"/>
</dbReference>
<dbReference type="InterPro" id="IPR029063">
    <property type="entry name" value="SAM-dependent_MTases_sf"/>
</dbReference>
<name>A0A919MQW1_9ACTN</name>
<keyword evidence="2" id="KW-0489">Methyltransferase</keyword>
<dbReference type="RefSeq" id="WP_203771062.1">
    <property type="nucleotide sequence ID" value="NZ_BAAAYJ010000078.1"/>
</dbReference>
<dbReference type="InterPro" id="IPR013216">
    <property type="entry name" value="Methyltransf_11"/>
</dbReference>
<comment type="caution">
    <text evidence="2">The sequence shown here is derived from an EMBL/GenBank/DDBJ whole genome shotgun (WGS) entry which is preliminary data.</text>
</comment>
<dbReference type="Pfam" id="PF08241">
    <property type="entry name" value="Methyltransf_11"/>
    <property type="match status" value="1"/>
</dbReference>
<accession>A0A919MQW1</accession>
<sequence length="244" mass="27356">MLTIDFDRVPLKPGDHALDLGCGAGRHAFELYRRGAKVTAVDLNPTDIAQVKDMFAAMTEAGEQGPGGTAVALRGDARRLPFPDGSFAVVVLSEVLEHIPDDRAVMAEAQRVLAPGGMLVVTVPRWWPERICWALSDAYHEVEGGHIRIYRRRQLLSRLRAAGLTPRGTHHAHALHSPYWWLKCLAGPDNDDALLPRLYHRMLVHDIMRRPWWTRIPERLLNPVVGKSFVVYLDKENMPRAGTA</sequence>
<dbReference type="CDD" id="cd02440">
    <property type="entry name" value="AdoMet_MTases"/>
    <property type="match status" value="1"/>
</dbReference>
<keyword evidence="3" id="KW-1185">Reference proteome</keyword>
<keyword evidence="2" id="KW-0808">Transferase</keyword>
<evidence type="ECO:0000313" key="2">
    <source>
        <dbReference type="EMBL" id="GIE50958.1"/>
    </source>
</evidence>
<feature type="domain" description="Methyltransferase type 11" evidence="1">
    <location>
        <begin position="18"/>
        <end position="121"/>
    </location>
</feature>
<reference evidence="2" key="1">
    <citation type="submission" date="2021-01" db="EMBL/GenBank/DDBJ databases">
        <title>Whole genome shotgun sequence of Actinoplanes nipponensis NBRC 14063.</title>
        <authorList>
            <person name="Komaki H."/>
            <person name="Tamura T."/>
        </authorList>
    </citation>
    <scope>NUCLEOTIDE SEQUENCE</scope>
    <source>
        <strain evidence="2">NBRC 14063</strain>
    </source>
</reference>
<dbReference type="Proteomes" id="UP000647172">
    <property type="component" value="Unassembled WGS sequence"/>
</dbReference>